<dbReference type="AlphaFoldDB" id="A0A6I4I4R9"/>
<feature type="signal peptide" evidence="1">
    <location>
        <begin position="1"/>
        <end position="21"/>
    </location>
</feature>
<proteinExistence type="predicted"/>
<comment type="caution">
    <text evidence="2">The sequence shown here is derived from an EMBL/GenBank/DDBJ whole genome shotgun (WGS) entry which is preliminary data.</text>
</comment>
<dbReference type="Proteomes" id="UP000434850">
    <property type="component" value="Unassembled WGS sequence"/>
</dbReference>
<accession>A0A6I4I4R9</accession>
<evidence type="ECO:0000313" key="3">
    <source>
        <dbReference type="Proteomes" id="UP000434850"/>
    </source>
</evidence>
<keyword evidence="1" id="KW-0732">Signal</keyword>
<dbReference type="EMBL" id="WQLA01000001">
    <property type="protein sequence ID" value="MVN90071.1"/>
    <property type="molecule type" value="Genomic_DNA"/>
</dbReference>
<name>A0A6I4I4R9_9SPHI</name>
<keyword evidence="3" id="KW-1185">Reference proteome</keyword>
<organism evidence="2 3">
    <name type="scientific">Mucilaginibacter aquatilis</name>
    <dbReference type="NCBI Taxonomy" id="1517760"/>
    <lineage>
        <taxon>Bacteria</taxon>
        <taxon>Pseudomonadati</taxon>
        <taxon>Bacteroidota</taxon>
        <taxon>Sphingobacteriia</taxon>
        <taxon>Sphingobacteriales</taxon>
        <taxon>Sphingobacteriaceae</taxon>
        <taxon>Mucilaginibacter</taxon>
    </lineage>
</organism>
<feature type="chain" id="PRO_5026121934" evidence="1">
    <location>
        <begin position="22"/>
        <end position="230"/>
    </location>
</feature>
<dbReference type="OrthoDB" id="1375905at2"/>
<dbReference type="InterPro" id="IPR024284">
    <property type="entry name" value="DUF3826"/>
</dbReference>
<evidence type="ECO:0000313" key="2">
    <source>
        <dbReference type="EMBL" id="MVN90071.1"/>
    </source>
</evidence>
<sequence length="230" mass="25894">MRKVIYGLLAVVLLSVTNAVAQDNTSAAEKEIAYRKVVFDRAAKIVKGINLPDSARALEVTKVVAKQYQDLNDIYTLRDNRKAAIKAETGDNKEAAAAQLKKLDEETTAKIDKLHPQYLTRLKKAGLTPEQINQVKDGMTYNVLNVTTTAYNSMLPNLTNEQRTQITAWLIEAREHAMDAESSEKKHAWFGKYKGRINNYLSAAGIDMKKEEAAWLARVKEEKNKQQLNK</sequence>
<reference evidence="2 3" key="1">
    <citation type="submission" date="2019-12" db="EMBL/GenBank/DDBJ databases">
        <title>Mucilaginibacter sp. HME9299 genome sequencing and assembly.</title>
        <authorList>
            <person name="Kang H."/>
            <person name="Kim H."/>
            <person name="Joh K."/>
        </authorList>
    </citation>
    <scope>NUCLEOTIDE SEQUENCE [LARGE SCALE GENOMIC DNA]</scope>
    <source>
        <strain evidence="2 3">HME9299</strain>
    </source>
</reference>
<dbReference type="Pfam" id="PF12875">
    <property type="entry name" value="DUF3826"/>
    <property type="match status" value="1"/>
</dbReference>
<protein>
    <submittedName>
        <fullName evidence="2">DUF3826 domain-containing protein</fullName>
    </submittedName>
</protein>
<evidence type="ECO:0000256" key="1">
    <source>
        <dbReference type="SAM" id="SignalP"/>
    </source>
</evidence>
<gene>
    <name evidence="2" type="ORF">GO816_02935</name>
</gene>